<feature type="domain" description="Multidrug resistance protein MdtA-like barrel-sandwich hybrid" evidence="6">
    <location>
        <begin position="61"/>
        <end position="196"/>
    </location>
</feature>
<feature type="domain" description="Multidrug resistance protein MdtA-like beta-barrel" evidence="7">
    <location>
        <begin position="218"/>
        <end position="293"/>
    </location>
</feature>
<feature type="domain" description="Multidrug resistance protein MdtA-like C-terminal permuted SH3" evidence="8">
    <location>
        <begin position="302"/>
        <end position="359"/>
    </location>
</feature>
<evidence type="ECO:0000256" key="3">
    <source>
        <dbReference type="SAM" id="Coils"/>
    </source>
</evidence>
<evidence type="ECO:0000256" key="2">
    <source>
        <dbReference type="ARBA" id="ARBA00009477"/>
    </source>
</evidence>
<dbReference type="Gene3D" id="2.40.50.100">
    <property type="match status" value="1"/>
</dbReference>
<dbReference type="Pfam" id="PF25917">
    <property type="entry name" value="BSH_RND"/>
    <property type="match status" value="1"/>
</dbReference>
<dbReference type="InterPro" id="IPR058626">
    <property type="entry name" value="MdtA-like_b-barrel"/>
</dbReference>
<evidence type="ECO:0000259" key="7">
    <source>
        <dbReference type="Pfam" id="PF25944"/>
    </source>
</evidence>
<evidence type="ECO:0000259" key="5">
    <source>
        <dbReference type="Pfam" id="PF25876"/>
    </source>
</evidence>
<evidence type="ECO:0000259" key="6">
    <source>
        <dbReference type="Pfam" id="PF25917"/>
    </source>
</evidence>
<accession>A0A1B2EJ71</accession>
<feature type="coiled-coil region" evidence="3">
    <location>
        <begin position="101"/>
        <end position="128"/>
    </location>
</feature>
<dbReference type="KEGG" id="moc:BB934_18745"/>
<dbReference type="Pfam" id="PF25944">
    <property type="entry name" value="Beta-barrel_RND"/>
    <property type="match status" value="1"/>
</dbReference>
<dbReference type="NCBIfam" id="TIGR01730">
    <property type="entry name" value="RND_mfp"/>
    <property type="match status" value="1"/>
</dbReference>
<feature type="chain" id="PRO_5008536166" evidence="4">
    <location>
        <begin position="26"/>
        <end position="384"/>
    </location>
</feature>
<evidence type="ECO:0000313" key="9">
    <source>
        <dbReference type="EMBL" id="ANY80014.1"/>
    </source>
</evidence>
<dbReference type="SUPFAM" id="SSF111369">
    <property type="entry name" value="HlyD-like secretion proteins"/>
    <property type="match status" value="1"/>
</dbReference>
<dbReference type="PANTHER" id="PTHR30158:SF24">
    <property type="entry name" value="HLYD FAMILY SECRETION PROTEIN"/>
    <property type="match status" value="1"/>
</dbReference>
<dbReference type="Gene3D" id="2.40.420.20">
    <property type="match status" value="1"/>
</dbReference>
<evidence type="ECO:0000256" key="1">
    <source>
        <dbReference type="ARBA" id="ARBA00004196"/>
    </source>
</evidence>
<sequence>MRSPRSVFALSVLLSWFVLGEGAQAQGGPGQAPPPVTVAKPVVKDIIERTDFIGRFEAIDQVDIRARVTGYLDKVHFQDGTFVKAGDLLFTIDPRPYRNILEQAQSAVTSAQVRLEFAQSDLDRAEQLRRTGNIADQLFDQRRQAFLTGKAEMDRAQAALRQAQLDVEFTEVKSPLSGRISRKLVSEGNLVIANQTILTNVLSLDPIQFYFDVDERSFLAFSRQTQGGTRTSTNGEKNEVTLTLTDERLGELKGEVDFVDNRLDAASGTIRLRAIFANKDLFLTPGLFGRVTVGASDPYKGILLPDEAISSDQDRRVVYMVDEKNVVHLKPVRIGPRIDGYRVIRDGLTGNETVVVNGLVRVRPGMPITPQMTTLPPTRERSGS</sequence>
<dbReference type="Pfam" id="PF25967">
    <property type="entry name" value="RND-MFP_C"/>
    <property type="match status" value="1"/>
</dbReference>
<gene>
    <name evidence="9" type="ORF">BB934_18745</name>
</gene>
<protein>
    <submittedName>
        <fullName evidence="9">Efflux transporter periplasmic adaptor subunit</fullName>
    </submittedName>
</protein>
<dbReference type="InterPro" id="IPR058627">
    <property type="entry name" value="MdtA-like_C"/>
</dbReference>
<dbReference type="RefSeq" id="WP_099511025.1">
    <property type="nucleotide sequence ID" value="NZ_CP016616.1"/>
</dbReference>
<evidence type="ECO:0000259" key="8">
    <source>
        <dbReference type="Pfam" id="PF25967"/>
    </source>
</evidence>
<feature type="signal peptide" evidence="4">
    <location>
        <begin position="1"/>
        <end position="25"/>
    </location>
</feature>
<dbReference type="Gene3D" id="1.10.287.470">
    <property type="entry name" value="Helix hairpin bin"/>
    <property type="match status" value="1"/>
</dbReference>
<dbReference type="AlphaFoldDB" id="A0A1B2EJ71"/>
<dbReference type="InterPro" id="IPR006143">
    <property type="entry name" value="RND_pump_MFP"/>
</dbReference>
<dbReference type="GO" id="GO:0030313">
    <property type="term" value="C:cell envelope"/>
    <property type="evidence" value="ECO:0007669"/>
    <property type="project" value="UniProtKB-SubCell"/>
</dbReference>
<comment type="similarity">
    <text evidence="2">Belongs to the membrane fusion protein (MFP) (TC 8.A.1) family.</text>
</comment>
<dbReference type="InterPro" id="IPR058624">
    <property type="entry name" value="MdtA-like_HH"/>
</dbReference>
<reference evidence="9" key="1">
    <citation type="submission" date="2016-07" db="EMBL/GenBank/DDBJ databases">
        <title>Microvirga ossetica sp. nov. a new species of rhizobia isolated from root nodules of the legume species Vicia alpestris Steven originated from North Ossetia region in the Caucasus.</title>
        <authorList>
            <person name="Safronova V.I."/>
            <person name="Kuznetsova I.G."/>
            <person name="Sazanova A.L."/>
            <person name="Belimov A."/>
            <person name="Andronov E."/>
            <person name="Osledkin Y.S."/>
            <person name="Onishchuk O.P."/>
            <person name="Kurchak O.N."/>
            <person name="Shaposhnikov A.I."/>
            <person name="Willems A."/>
            <person name="Tikhonovich I.A."/>
        </authorList>
    </citation>
    <scope>NUCLEOTIDE SEQUENCE [LARGE SCALE GENOMIC DNA]</scope>
    <source>
        <strain evidence="9">V5/3M</strain>
    </source>
</reference>
<dbReference type="PANTHER" id="PTHR30158">
    <property type="entry name" value="ACRA/E-RELATED COMPONENT OF DRUG EFFLUX TRANSPORTER"/>
    <property type="match status" value="1"/>
</dbReference>
<comment type="subcellular location">
    <subcellularLocation>
        <location evidence="1">Cell envelope</location>
    </subcellularLocation>
</comment>
<organism evidence="9">
    <name type="scientific">Microvirga ossetica</name>
    <dbReference type="NCBI Taxonomy" id="1882682"/>
    <lineage>
        <taxon>Bacteria</taxon>
        <taxon>Pseudomonadati</taxon>
        <taxon>Pseudomonadota</taxon>
        <taxon>Alphaproteobacteria</taxon>
        <taxon>Hyphomicrobiales</taxon>
        <taxon>Methylobacteriaceae</taxon>
        <taxon>Microvirga</taxon>
    </lineage>
</organism>
<keyword evidence="3" id="KW-0175">Coiled coil</keyword>
<keyword evidence="4" id="KW-0732">Signal</keyword>
<dbReference type="GO" id="GO:0022857">
    <property type="term" value="F:transmembrane transporter activity"/>
    <property type="evidence" value="ECO:0007669"/>
    <property type="project" value="InterPro"/>
</dbReference>
<dbReference type="GO" id="GO:0046677">
    <property type="term" value="P:response to antibiotic"/>
    <property type="evidence" value="ECO:0007669"/>
    <property type="project" value="TreeGrafter"/>
</dbReference>
<dbReference type="Gene3D" id="2.40.30.170">
    <property type="match status" value="1"/>
</dbReference>
<dbReference type="GO" id="GO:0005886">
    <property type="term" value="C:plasma membrane"/>
    <property type="evidence" value="ECO:0007669"/>
    <property type="project" value="TreeGrafter"/>
</dbReference>
<dbReference type="EMBL" id="CP016616">
    <property type="protein sequence ID" value="ANY80014.1"/>
    <property type="molecule type" value="Genomic_DNA"/>
</dbReference>
<name>A0A1B2EJ71_9HYPH</name>
<dbReference type="InterPro" id="IPR058625">
    <property type="entry name" value="MdtA-like_BSH"/>
</dbReference>
<proteinExistence type="inferred from homology"/>
<dbReference type="Pfam" id="PF25876">
    <property type="entry name" value="HH_MFP_RND"/>
    <property type="match status" value="1"/>
</dbReference>
<evidence type="ECO:0000256" key="4">
    <source>
        <dbReference type="SAM" id="SignalP"/>
    </source>
</evidence>
<dbReference type="OrthoDB" id="9816569at2"/>
<feature type="domain" description="Multidrug resistance protein MdtA-like alpha-helical hairpin" evidence="5">
    <location>
        <begin position="101"/>
        <end position="170"/>
    </location>
</feature>